<dbReference type="RefSeq" id="XP_001738021.1">
    <property type="nucleotide sequence ID" value="XM_001737969.1"/>
</dbReference>
<keyword evidence="2" id="KW-1185">Reference proteome</keyword>
<sequence>MNQDSFIVTSEGNSIVCNINVPDDVFVMGESWVGVYVVNREKNEHYHKSQYVTSATSIIKFNTLRDGMYDVRYFKEGYEKCFNKPVSIGQLVTPKYTISDINSNEYKLHLIFNREHLLPGDWFGLFKKSSMSQKSPIFQIRVDPKQNEYDIDLLSFNLEPYYYCFEDGILTTKQERFEIRYYRSGCTCYNERVVHIGLGLNAISVNLYSFVPSGICPLNEIELSALLTNVHNINNSINLIYCSNVKKFEIQVYNENVLIQTYTDSNLRRSAEITINLPPIPIGSVIEIRLVCLATKHILAKTEYEMK</sequence>
<evidence type="ECO:0000313" key="2">
    <source>
        <dbReference type="Proteomes" id="UP000008076"/>
    </source>
</evidence>
<protein>
    <submittedName>
        <fullName evidence="1">Uncharacterized protein</fullName>
    </submittedName>
</protein>
<dbReference type="eggNOG" id="ENOG502RCHM">
    <property type="taxonomic scope" value="Eukaryota"/>
</dbReference>
<name>B0EIH8_ENTDS</name>
<reference evidence="2" key="1">
    <citation type="submission" date="2007-12" db="EMBL/GenBank/DDBJ databases">
        <title>Annotation of Entamoeba dispar SAW760.</title>
        <authorList>
            <person name="Lorenzi H."/>
            <person name="Inman J."/>
            <person name="Schobel S."/>
            <person name="Amedeo P."/>
            <person name="Caler E."/>
        </authorList>
    </citation>
    <scope>NUCLEOTIDE SEQUENCE [LARGE SCALE GENOMIC DNA]</scope>
    <source>
        <strain evidence="2">ATCC PRA-260 / SAW760</strain>
    </source>
</reference>
<dbReference type="VEuPathDB" id="AmoebaDB:EDI_290610"/>
<dbReference type="EMBL" id="DS549444">
    <property type="protein sequence ID" value="EDR25670.1"/>
    <property type="molecule type" value="Genomic_DNA"/>
</dbReference>
<evidence type="ECO:0000313" key="1">
    <source>
        <dbReference type="EMBL" id="EDR25670.1"/>
    </source>
</evidence>
<dbReference type="KEGG" id="edi:EDI_290610"/>
<dbReference type="GeneID" id="5883087"/>
<organism evidence="2">
    <name type="scientific">Entamoeba dispar (strain ATCC PRA-260 / SAW760)</name>
    <dbReference type="NCBI Taxonomy" id="370354"/>
    <lineage>
        <taxon>Eukaryota</taxon>
        <taxon>Amoebozoa</taxon>
        <taxon>Evosea</taxon>
        <taxon>Archamoebae</taxon>
        <taxon>Mastigamoebida</taxon>
        <taxon>Entamoebidae</taxon>
        <taxon>Entamoeba</taxon>
    </lineage>
</organism>
<dbReference type="OrthoDB" id="27804at2759"/>
<dbReference type="Proteomes" id="UP000008076">
    <property type="component" value="Unassembled WGS sequence"/>
</dbReference>
<dbReference type="AlphaFoldDB" id="B0EIH8"/>
<gene>
    <name evidence="1" type="ORF">EDI_290610</name>
</gene>
<accession>B0EIH8</accession>
<proteinExistence type="predicted"/>
<dbReference type="OMA" id="CTCYNER"/>